<dbReference type="PRINTS" id="PR00455">
    <property type="entry name" value="HTHTETR"/>
</dbReference>
<dbReference type="EMBL" id="JACOOK010000001">
    <property type="protein sequence ID" value="MBC5615945.1"/>
    <property type="molecule type" value="Genomic_DNA"/>
</dbReference>
<keyword evidence="8" id="KW-1185">Reference proteome</keyword>
<keyword evidence="4" id="KW-0804">Transcription</keyword>
<dbReference type="RefSeq" id="WP_101571334.1">
    <property type="nucleotide sequence ID" value="NZ_JACOOK010000001.1"/>
</dbReference>
<organism evidence="7 8">
    <name type="scientific">Alistipes hominis</name>
    <dbReference type="NCBI Taxonomy" id="2763015"/>
    <lineage>
        <taxon>Bacteria</taxon>
        <taxon>Pseudomonadati</taxon>
        <taxon>Bacteroidota</taxon>
        <taxon>Bacteroidia</taxon>
        <taxon>Bacteroidales</taxon>
        <taxon>Rikenellaceae</taxon>
        <taxon>Alistipes</taxon>
    </lineage>
</organism>
<dbReference type="InterPro" id="IPR036271">
    <property type="entry name" value="Tet_transcr_reg_TetR-rel_C_sf"/>
</dbReference>
<feature type="domain" description="HTH tetR-type" evidence="6">
    <location>
        <begin position="1"/>
        <end position="61"/>
    </location>
</feature>
<evidence type="ECO:0000313" key="8">
    <source>
        <dbReference type="Proteomes" id="UP000636891"/>
    </source>
</evidence>
<accession>A0ABR7CL32</accession>
<evidence type="ECO:0000256" key="1">
    <source>
        <dbReference type="ARBA" id="ARBA00022491"/>
    </source>
</evidence>
<dbReference type="SUPFAM" id="SSF46689">
    <property type="entry name" value="Homeodomain-like"/>
    <property type="match status" value="1"/>
</dbReference>
<dbReference type="PANTHER" id="PTHR30055:SF175">
    <property type="entry name" value="HTH-TYPE TRANSCRIPTIONAL REPRESSOR KSTR2"/>
    <property type="match status" value="1"/>
</dbReference>
<proteinExistence type="predicted"/>
<dbReference type="InterPro" id="IPR050109">
    <property type="entry name" value="HTH-type_TetR-like_transc_reg"/>
</dbReference>
<dbReference type="InterPro" id="IPR009057">
    <property type="entry name" value="Homeodomain-like_sf"/>
</dbReference>
<reference evidence="7 8" key="1">
    <citation type="submission" date="2020-08" db="EMBL/GenBank/DDBJ databases">
        <title>Genome public.</title>
        <authorList>
            <person name="Liu C."/>
            <person name="Sun Q."/>
        </authorList>
    </citation>
    <scope>NUCLEOTIDE SEQUENCE [LARGE SCALE GENOMIC DNA]</scope>
    <source>
        <strain evidence="7 8">New-7</strain>
    </source>
</reference>
<evidence type="ECO:0000256" key="4">
    <source>
        <dbReference type="ARBA" id="ARBA00023163"/>
    </source>
</evidence>
<sequence>MLLKDRIVAESTNLFVRNGVKSVRMDDIASRLGVSKRTIYELFGDRESLIVECVRHFYASQDEKHDRRVASARNVIEEFILLLEDWENMMMTNINFMSDLKRFYPAVFERVYSEIRQRGQERLKGSLKKGIDEGLFFPELNLDFTAVALMASINTIFASPSVYDEVHVSVSDAFKYITMCFFRGISTKEGIHIIDDTFRKHFPGGLFGQNKVRA</sequence>
<name>A0ABR7CL32_9BACT</name>
<feature type="DNA-binding region" description="H-T-H motif" evidence="5">
    <location>
        <begin position="24"/>
        <end position="43"/>
    </location>
</feature>
<dbReference type="PROSITE" id="PS50977">
    <property type="entry name" value="HTH_TETR_2"/>
    <property type="match status" value="1"/>
</dbReference>
<dbReference type="Gene3D" id="1.10.357.10">
    <property type="entry name" value="Tetracycline Repressor, domain 2"/>
    <property type="match status" value="1"/>
</dbReference>
<dbReference type="InterPro" id="IPR001647">
    <property type="entry name" value="HTH_TetR"/>
</dbReference>
<evidence type="ECO:0000313" key="7">
    <source>
        <dbReference type="EMBL" id="MBC5615945.1"/>
    </source>
</evidence>
<dbReference type="Proteomes" id="UP000636891">
    <property type="component" value="Unassembled WGS sequence"/>
</dbReference>
<evidence type="ECO:0000259" key="6">
    <source>
        <dbReference type="PROSITE" id="PS50977"/>
    </source>
</evidence>
<dbReference type="Pfam" id="PF00440">
    <property type="entry name" value="TetR_N"/>
    <property type="match status" value="1"/>
</dbReference>
<keyword evidence="3 5" id="KW-0238">DNA-binding</keyword>
<evidence type="ECO:0000256" key="5">
    <source>
        <dbReference type="PROSITE-ProRule" id="PRU00335"/>
    </source>
</evidence>
<keyword evidence="1" id="KW-0678">Repressor</keyword>
<dbReference type="PANTHER" id="PTHR30055">
    <property type="entry name" value="HTH-TYPE TRANSCRIPTIONAL REGULATOR RUTR"/>
    <property type="match status" value="1"/>
</dbReference>
<keyword evidence="2" id="KW-0805">Transcription regulation</keyword>
<dbReference type="SUPFAM" id="SSF48498">
    <property type="entry name" value="Tetracyclin repressor-like, C-terminal domain"/>
    <property type="match status" value="1"/>
</dbReference>
<evidence type="ECO:0000256" key="2">
    <source>
        <dbReference type="ARBA" id="ARBA00023015"/>
    </source>
</evidence>
<gene>
    <name evidence="7" type="ORF">H8S08_02785</name>
</gene>
<protein>
    <submittedName>
        <fullName evidence="7">TetR/AcrR family transcriptional regulator</fullName>
    </submittedName>
</protein>
<evidence type="ECO:0000256" key="3">
    <source>
        <dbReference type="ARBA" id="ARBA00023125"/>
    </source>
</evidence>
<comment type="caution">
    <text evidence="7">The sequence shown here is derived from an EMBL/GenBank/DDBJ whole genome shotgun (WGS) entry which is preliminary data.</text>
</comment>
<dbReference type="Gene3D" id="1.10.10.60">
    <property type="entry name" value="Homeodomain-like"/>
    <property type="match status" value="1"/>
</dbReference>